<dbReference type="PANTHER" id="PTHR43975">
    <property type="entry name" value="ZGC:101858"/>
    <property type="match status" value="1"/>
</dbReference>
<reference evidence="2" key="1">
    <citation type="submission" date="2025-08" db="UniProtKB">
        <authorList>
            <consortium name="RefSeq"/>
        </authorList>
    </citation>
    <scope>IDENTIFICATION</scope>
</reference>
<keyword evidence="1" id="KW-1185">Reference proteome</keyword>
<evidence type="ECO:0000313" key="1">
    <source>
        <dbReference type="Proteomes" id="UP001652582"/>
    </source>
</evidence>
<dbReference type="KEGG" id="bany:112052809"/>
<proteinExistence type="predicted"/>
<dbReference type="InterPro" id="IPR002347">
    <property type="entry name" value="SDR_fam"/>
</dbReference>
<dbReference type="AlphaFoldDB" id="A0A6J1NLI6"/>
<dbReference type="OrthoDB" id="47007at2759"/>
<dbReference type="GeneID" id="112052809"/>
<dbReference type="PRINTS" id="PR00080">
    <property type="entry name" value="SDRFAMILY"/>
</dbReference>
<sequence>MSFQNKVVIVTGASSGIGAAIALSFAKEGADVVIVARNNEKLKVTEAQCDEFGKKSLKILADVSKEDQAQSIIDETIEKYGKIDILINNAGIVRLGNITDGTILSVYDEIMSTNLRPVIHLTTLATPYLIKTKGNIINISSAGVKVKHPSFISYALSKSALNLFGQGAALELAEYGVRVNTISPGPVITDIWENSNMPVESLKGLDFKIPLKRMSKPEEIATIALFLADDKALGITGSNYLADNGMSLT</sequence>
<dbReference type="Pfam" id="PF13561">
    <property type="entry name" value="adh_short_C2"/>
    <property type="match status" value="1"/>
</dbReference>
<dbReference type="InterPro" id="IPR036291">
    <property type="entry name" value="NAD(P)-bd_dom_sf"/>
</dbReference>
<dbReference type="Proteomes" id="UP001652582">
    <property type="component" value="Chromosome 8"/>
</dbReference>
<dbReference type="SUPFAM" id="SSF51735">
    <property type="entry name" value="NAD(P)-binding Rossmann-fold domains"/>
    <property type="match status" value="1"/>
</dbReference>
<name>A0A6J1NLI6_BICAN</name>
<gene>
    <name evidence="2" type="primary">LOC112052809</name>
</gene>
<organism evidence="1 2">
    <name type="scientific">Bicyclus anynana</name>
    <name type="common">Squinting bush brown butterfly</name>
    <dbReference type="NCBI Taxonomy" id="110368"/>
    <lineage>
        <taxon>Eukaryota</taxon>
        <taxon>Metazoa</taxon>
        <taxon>Ecdysozoa</taxon>
        <taxon>Arthropoda</taxon>
        <taxon>Hexapoda</taxon>
        <taxon>Insecta</taxon>
        <taxon>Pterygota</taxon>
        <taxon>Neoptera</taxon>
        <taxon>Endopterygota</taxon>
        <taxon>Lepidoptera</taxon>
        <taxon>Glossata</taxon>
        <taxon>Ditrysia</taxon>
        <taxon>Papilionoidea</taxon>
        <taxon>Nymphalidae</taxon>
        <taxon>Satyrinae</taxon>
        <taxon>Satyrini</taxon>
        <taxon>Mycalesina</taxon>
        <taxon>Bicyclus</taxon>
    </lineage>
</organism>
<dbReference type="RefSeq" id="XP_023947799.1">
    <property type="nucleotide sequence ID" value="XM_024092031.2"/>
</dbReference>
<protein>
    <submittedName>
        <fullName evidence="2">Glucose 1-dehydrogenase 2-like</fullName>
    </submittedName>
</protein>
<dbReference type="PRINTS" id="PR00081">
    <property type="entry name" value="GDHRDH"/>
</dbReference>
<evidence type="ECO:0000313" key="2">
    <source>
        <dbReference type="RefSeq" id="XP_023947799.1"/>
    </source>
</evidence>
<accession>A0A6J1NLI6</accession>
<dbReference type="PANTHER" id="PTHR43975:SF2">
    <property type="entry name" value="EG:BACR7A4.14 PROTEIN-RELATED"/>
    <property type="match status" value="1"/>
</dbReference>
<dbReference type="FunFam" id="3.40.50.720:FF:000084">
    <property type="entry name" value="Short-chain dehydrogenase reductase"/>
    <property type="match status" value="1"/>
</dbReference>
<dbReference type="Gene3D" id="3.40.50.720">
    <property type="entry name" value="NAD(P)-binding Rossmann-like Domain"/>
    <property type="match status" value="1"/>
</dbReference>